<evidence type="ECO:0000259" key="1">
    <source>
        <dbReference type="PROSITE" id="PS50878"/>
    </source>
</evidence>
<dbReference type="RefSeq" id="NP_150378.1">
    <property type="nucleotide sequence ID" value="NC_003055.1"/>
</dbReference>
<sequence>MKALNKKWNSIDWKTTRTFVSDLQQKMVVAYKNNNWSEVFRLQQQLMHSFEGRATAVRKVVSNEGSKTKGPDGKTWKKSQDKYRAIADIRDHLLTKSGSYKAGAVRRVWIPKSSPGELRPLGIPNMIDRALQALVLSCLDPIVEENSDSCSYGFRKYRSTNDAIQRIRFILDKAGAPRYIWDADISKCFDNISHTFLNKVVRENLCRKGCELVEAWLKAPIIEKGSKSYPSRGTPQGGVLSPLLCNMTLNGLENVIRDGLPSSSSTAGRKLKGRWVVRYADDFIITNPIGKSQFIDNDIPLINKFMADRGLEISEKKSRIIDLEKESFNFLGWKISQRKRNISVNKASDSRLVLVVEPTKESIKRLKSRIKLEFRSNKPIGALIKDLNPVLRGWANYYRGSYHSQQSFQSIGHYVYQLFWKWAQKKHSSRNKQWIYDRYIVRTEKSLLAIGVDKNLLLYDITQAKQIRVSNLKNNINPYTDNDYFVNRVILRDADKFRKAIYKLNKFRCFVCRGSLYGDEPIHLHHLIARKDGGEYTLKNIVPVHAICHDSITYAVK</sequence>
<dbReference type="Pfam" id="PF13655">
    <property type="entry name" value="RVT_N"/>
    <property type="match status" value="1"/>
</dbReference>
<dbReference type="PANTHER" id="PTHR34047:SF8">
    <property type="entry name" value="PROTEIN YKFC"/>
    <property type="match status" value="1"/>
</dbReference>
<feature type="domain" description="Reverse transcriptase" evidence="1">
    <location>
        <begin position="91"/>
        <end position="335"/>
    </location>
</feature>
<dbReference type="EMBL" id="AJ277126">
    <property type="protein sequence ID" value="CAC50819.1"/>
    <property type="molecule type" value="Genomic_DNA"/>
</dbReference>
<dbReference type="PANTHER" id="PTHR34047">
    <property type="entry name" value="NUCLEAR INTRON MATURASE 1, MITOCHONDRIAL-RELATED"/>
    <property type="match status" value="1"/>
</dbReference>
<dbReference type="GO" id="GO:0004519">
    <property type="term" value="F:endonuclease activity"/>
    <property type="evidence" value="ECO:0007669"/>
    <property type="project" value="InterPro"/>
</dbReference>
<evidence type="ECO:0000313" key="2">
    <source>
        <dbReference type="EMBL" id="CAC50819.1"/>
    </source>
</evidence>
<dbReference type="Pfam" id="PF08388">
    <property type="entry name" value="GIIM"/>
    <property type="match status" value="1"/>
</dbReference>
<dbReference type="SUPFAM" id="SSF56672">
    <property type="entry name" value="DNA/RNA polymerases"/>
    <property type="match status" value="1"/>
</dbReference>
<dbReference type="InterPro" id="IPR043502">
    <property type="entry name" value="DNA/RNA_pol_sf"/>
</dbReference>
<dbReference type="Gene3D" id="1.10.30.50">
    <property type="match status" value="1"/>
</dbReference>
<dbReference type="AlphaFoldDB" id="Q94Z25"/>
<dbReference type="InterPro" id="IPR030931">
    <property type="entry name" value="Group_II_RT_mat"/>
</dbReference>
<dbReference type="CDD" id="cd00085">
    <property type="entry name" value="HNHc"/>
    <property type="match status" value="1"/>
</dbReference>
<dbReference type="SMART" id="SM00507">
    <property type="entry name" value="HNHc"/>
    <property type="match status" value="1"/>
</dbReference>
<dbReference type="InterPro" id="IPR013597">
    <property type="entry name" value="Mat_intron_G2"/>
</dbReference>
<dbReference type="InterPro" id="IPR002711">
    <property type="entry name" value="HNH"/>
</dbReference>
<organism evidence="2">
    <name type="scientific">Pylaiella littoralis</name>
    <name type="common">Seaweed</name>
    <name type="synonym">Conferva littoralis</name>
    <dbReference type="NCBI Taxonomy" id="2885"/>
    <lineage>
        <taxon>Eukaryota</taxon>
        <taxon>Sar</taxon>
        <taxon>Stramenopiles</taxon>
        <taxon>Ochrophyta</taxon>
        <taxon>PX clade</taxon>
        <taxon>Phaeophyceae</taxon>
        <taxon>Ectocarpales</taxon>
        <taxon>Acinetosporaceae</taxon>
        <taxon>Pylaiella</taxon>
    </lineage>
</organism>
<dbReference type="CDD" id="cd01651">
    <property type="entry name" value="RT_G2_intron"/>
    <property type="match status" value="1"/>
</dbReference>
<protein>
    <submittedName>
        <fullName evidence="2">Orf557</fullName>
    </submittedName>
</protein>
<dbReference type="GO" id="GO:0008270">
    <property type="term" value="F:zinc ion binding"/>
    <property type="evidence" value="ECO:0007669"/>
    <property type="project" value="InterPro"/>
</dbReference>
<dbReference type="InterPro" id="IPR025960">
    <property type="entry name" value="RVT_N"/>
</dbReference>
<keyword evidence="2" id="KW-0496">Mitochondrion</keyword>
<accession>Q94Z25</accession>
<dbReference type="InterPro" id="IPR000477">
    <property type="entry name" value="RT_dom"/>
</dbReference>
<dbReference type="InterPro" id="IPR003615">
    <property type="entry name" value="HNH_nuc"/>
</dbReference>
<dbReference type="Pfam" id="PF00078">
    <property type="entry name" value="RVT_1"/>
    <property type="match status" value="1"/>
</dbReference>
<dbReference type="GO" id="GO:0003676">
    <property type="term" value="F:nucleic acid binding"/>
    <property type="evidence" value="ECO:0007669"/>
    <property type="project" value="InterPro"/>
</dbReference>
<dbReference type="PROSITE" id="PS50878">
    <property type="entry name" value="RT_POL"/>
    <property type="match status" value="1"/>
</dbReference>
<dbReference type="Pfam" id="PF01844">
    <property type="entry name" value="HNH"/>
    <property type="match status" value="1"/>
</dbReference>
<proteinExistence type="predicted"/>
<geneLocation type="mitochondrion" evidence="2"/>
<reference evidence="2" key="1">
    <citation type="journal article" date="2001" name="J. Mol. Evol.">
        <title>The complete sequence of a brown algal mitochondrial genome, the ectocarpale Pylaiella littoralis (L.) Kjellm.</title>
        <authorList>
            <person name="Oudot M.P."/>
            <person name="Fontaine J.M."/>
            <person name="Rousvoal S."/>
            <person name="Kloareg B."/>
            <person name="Loiseaux-de Goer S."/>
        </authorList>
    </citation>
    <scope>NUCLEOTIDE SEQUENCE</scope>
</reference>
<gene>
    <name evidence="2" type="primary">orf557</name>
</gene>
<name>Q94Z25_PYLLI</name>
<dbReference type="NCBIfam" id="TIGR04416">
    <property type="entry name" value="group_II_RT_mat"/>
    <property type="match status" value="1"/>
</dbReference>
<dbReference type="GeneID" id="803724"/>
<dbReference type="InterPro" id="IPR051083">
    <property type="entry name" value="GrpII_Intron_Splice-Mob/Def"/>
</dbReference>